<keyword evidence="7" id="KW-1053">Target membrane</keyword>
<dbReference type="Gene3D" id="1.25.40.20">
    <property type="entry name" value="Ankyrin repeat-containing domain"/>
    <property type="match status" value="1"/>
</dbReference>
<evidence type="ECO:0000256" key="3">
    <source>
        <dbReference type="ARBA" id="ARBA00022537"/>
    </source>
</evidence>
<gene>
    <name evidence="10" type="primary">LOC106458706</name>
</gene>
<dbReference type="Proteomes" id="UP000694941">
    <property type="component" value="Unplaced"/>
</dbReference>
<keyword evidence="9" id="KW-1185">Reference proteome</keyword>
<evidence type="ECO:0000256" key="5">
    <source>
        <dbReference type="ARBA" id="ARBA00023028"/>
    </source>
</evidence>
<keyword evidence="5" id="KW-0528">Neurotoxin</keyword>
<sequence>MLTTMVKDHELFQAIKSQDLSALSRILARYKTSKHKLLISSKKGGINVQDTEGMSGLHQAALMGETAIMQLLLENGAHVDIKDNKGMRPLHYAAWQGKLEPVSLLLQYNSSVNEQANHQETPLHLACQHGHVDVTNELLSHSSNVSQRNHEYKTPLDLACEFGKFKVVELLLQSGRCHSLLEESPQDTVDNDRTTCLHLAARNGHLDVISALAAGLKSKSQVYYKEHNNKQTMLVEKYEIDILPSFNMEQGIFVFTPKGAETIGAEGVAAPPGWLAALRGWNKAHAWLPSCTGVSILFDSFSASPPENL</sequence>
<feature type="repeat" description="ANK" evidence="8">
    <location>
        <begin position="151"/>
        <end position="175"/>
    </location>
</feature>
<dbReference type="SUPFAM" id="SSF48403">
    <property type="entry name" value="Ankyrin repeat"/>
    <property type="match status" value="1"/>
</dbReference>
<dbReference type="PROSITE" id="PS50088">
    <property type="entry name" value="ANK_REPEAT"/>
    <property type="match status" value="4"/>
</dbReference>
<dbReference type="PANTHER" id="PTHR24174:SF16">
    <property type="entry name" value="CASKIN-2"/>
    <property type="match status" value="1"/>
</dbReference>
<dbReference type="InterPro" id="IPR002110">
    <property type="entry name" value="Ankyrin_rpt"/>
</dbReference>
<organism evidence="9 10">
    <name type="scientific">Limulus polyphemus</name>
    <name type="common">Atlantic horseshoe crab</name>
    <dbReference type="NCBI Taxonomy" id="6850"/>
    <lineage>
        <taxon>Eukaryota</taxon>
        <taxon>Metazoa</taxon>
        <taxon>Ecdysozoa</taxon>
        <taxon>Arthropoda</taxon>
        <taxon>Chelicerata</taxon>
        <taxon>Merostomata</taxon>
        <taxon>Xiphosura</taxon>
        <taxon>Limulidae</taxon>
        <taxon>Limulus</taxon>
    </lineage>
</organism>
<keyword evidence="6 8" id="KW-0040">ANK repeat</keyword>
<feature type="repeat" description="ANK" evidence="8">
    <location>
        <begin position="85"/>
        <end position="117"/>
    </location>
</feature>
<keyword evidence="7" id="KW-0472">Membrane</keyword>
<protein>
    <submittedName>
        <fullName evidence="10">Caskin-2-like</fullName>
    </submittedName>
</protein>
<dbReference type="SMART" id="SM00248">
    <property type="entry name" value="ANK"/>
    <property type="match status" value="5"/>
</dbReference>
<dbReference type="PROSITE" id="PS50297">
    <property type="entry name" value="ANK_REP_REGION"/>
    <property type="match status" value="4"/>
</dbReference>
<keyword evidence="4" id="KW-0677">Repeat</keyword>
<dbReference type="Pfam" id="PF12796">
    <property type="entry name" value="Ank_2"/>
    <property type="match status" value="2"/>
</dbReference>
<feature type="repeat" description="ANK" evidence="8">
    <location>
        <begin position="118"/>
        <end position="150"/>
    </location>
</feature>
<evidence type="ECO:0000256" key="8">
    <source>
        <dbReference type="PROSITE-ProRule" id="PRU00023"/>
    </source>
</evidence>
<evidence type="ECO:0000313" key="9">
    <source>
        <dbReference type="Proteomes" id="UP000694941"/>
    </source>
</evidence>
<dbReference type="PANTHER" id="PTHR24174">
    <property type="entry name" value="ANKYRIN REPEAT AND STERILE ALPHA MOTIF DOMAIN-CONTAINING PROTEIN 1"/>
    <property type="match status" value="1"/>
</dbReference>
<dbReference type="InterPro" id="IPR036770">
    <property type="entry name" value="Ankyrin_rpt-contain_sf"/>
</dbReference>
<dbReference type="RefSeq" id="XP_013773702.2">
    <property type="nucleotide sequence ID" value="XM_013918248.2"/>
</dbReference>
<comment type="subcellular location">
    <subcellularLocation>
        <location evidence="1">Target cell membrane</location>
    </subcellularLocation>
</comment>
<keyword evidence="5" id="KW-0638">Presynaptic neurotoxin</keyword>
<evidence type="ECO:0000256" key="7">
    <source>
        <dbReference type="ARBA" id="ARBA00023298"/>
    </source>
</evidence>
<keyword evidence="5" id="KW-0800">Toxin</keyword>
<evidence type="ECO:0000256" key="6">
    <source>
        <dbReference type="ARBA" id="ARBA00023043"/>
    </source>
</evidence>
<evidence type="ECO:0000256" key="4">
    <source>
        <dbReference type="ARBA" id="ARBA00022737"/>
    </source>
</evidence>
<dbReference type="InterPro" id="IPR033635">
    <property type="entry name" value="ANKS1/Caskin"/>
</dbReference>
<evidence type="ECO:0000256" key="1">
    <source>
        <dbReference type="ARBA" id="ARBA00004175"/>
    </source>
</evidence>
<dbReference type="Pfam" id="PF00023">
    <property type="entry name" value="Ank"/>
    <property type="match status" value="1"/>
</dbReference>
<proteinExistence type="predicted"/>
<dbReference type="GeneID" id="106458706"/>
<keyword evidence="3" id="KW-1052">Target cell membrane</keyword>
<evidence type="ECO:0000313" key="10">
    <source>
        <dbReference type="RefSeq" id="XP_013773702.2"/>
    </source>
</evidence>
<feature type="repeat" description="ANK" evidence="8">
    <location>
        <begin position="52"/>
        <end position="84"/>
    </location>
</feature>
<reference evidence="10" key="1">
    <citation type="submission" date="2025-08" db="UniProtKB">
        <authorList>
            <consortium name="RefSeq"/>
        </authorList>
    </citation>
    <scope>IDENTIFICATION</scope>
    <source>
        <tissue evidence="10">Muscle</tissue>
    </source>
</reference>
<name>A0ABM1B2X1_LIMPO</name>
<accession>A0ABM1B2X1</accession>
<keyword evidence="2" id="KW-0268">Exocytosis</keyword>
<evidence type="ECO:0000256" key="2">
    <source>
        <dbReference type="ARBA" id="ARBA00022483"/>
    </source>
</evidence>